<dbReference type="PANTHER" id="PTHR10534:SF2">
    <property type="entry name" value="PYRIDOXAL KINASE"/>
    <property type="match status" value="1"/>
</dbReference>
<evidence type="ECO:0000256" key="2">
    <source>
        <dbReference type="ARBA" id="ARBA00022679"/>
    </source>
</evidence>
<dbReference type="SUPFAM" id="SSF53613">
    <property type="entry name" value="Ribokinase-like"/>
    <property type="match status" value="1"/>
</dbReference>
<accession>A0ABR7ITT0</accession>
<evidence type="ECO:0000259" key="6">
    <source>
        <dbReference type="Pfam" id="PF08543"/>
    </source>
</evidence>
<evidence type="ECO:0000256" key="3">
    <source>
        <dbReference type="ARBA" id="ARBA00022741"/>
    </source>
</evidence>
<dbReference type="RefSeq" id="WP_186997043.1">
    <property type="nucleotide sequence ID" value="NZ_JACOQK010000001.1"/>
</dbReference>
<protein>
    <recommendedName>
        <fullName evidence="1">pyridoxal kinase</fullName>
        <ecNumber evidence="1">2.7.1.35</ecNumber>
    </recommendedName>
</protein>
<dbReference type="Pfam" id="PF08543">
    <property type="entry name" value="Phos_pyr_kin"/>
    <property type="match status" value="1"/>
</dbReference>
<dbReference type="Proteomes" id="UP000649151">
    <property type="component" value="Unassembled WGS sequence"/>
</dbReference>
<evidence type="ECO:0000313" key="8">
    <source>
        <dbReference type="Proteomes" id="UP000649151"/>
    </source>
</evidence>
<sequence length="276" mass="30630">MSHNNQKKIAVINDFSGFGRCSIAVALPIISAMKIQCCPIPTAIFSNHTGFQSFYYKDYTQSMKPYIAEWKKLGLQFEGIDTGFLGSEEQIEIVIDFFQQFKSSHTIGIVDPVMGDNGKLYPTYSPKLASKMHWLVEYADILTPNLTEACILTGKGYRENYSMPELEKMCHLLSQQGPKKIVISGIQDGEYIGNFVYEQGKESKIIRSLKIGATRSGTGDVFSSIIAGAAVNGIDFYQSVQLATDFISKSVLKTTEMGIPDTDGICFEEFLTDLIV</sequence>
<dbReference type="PANTHER" id="PTHR10534">
    <property type="entry name" value="PYRIDOXAL KINASE"/>
    <property type="match status" value="1"/>
</dbReference>
<dbReference type="Gene3D" id="3.40.1190.20">
    <property type="match status" value="1"/>
</dbReference>
<keyword evidence="4 7" id="KW-0418">Kinase</keyword>
<keyword evidence="3" id="KW-0547">Nucleotide-binding</keyword>
<comment type="caution">
    <text evidence="7">The sequence shown here is derived from an EMBL/GenBank/DDBJ whole genome shotgun (WGS) entry which is preliminary data.</text>
</comment>
<name>A0ABR7ITT0_9CLOT</name>
<keyword evidence="2 7" id="KW-0808">Transferase</keyword>
<proteinExistence type="predicted"/>
<dbReference type="InterPro" id="IPR029056">
    <property type="entry name" value="Ribokinase-like"/>
</dbReference>
<evidence type="ECO:0000313" key="7">
    <source>
        <dbReference type="EMBL" id="MBC5788559.1"/>
    </source>
</evidence>
<organism evidence="7 8">
    <name type="scientific">Clostridium facile</name>
    <dbReference type="NCBI Taxonomy" id="2763035"/>
    <lineage>
        <taxon>Bacteria</taxon>
        <taxon>Bacillati</taxon>
        <taxon>Bacillota</taxon>
        <taxon>Clostridia</taxon>
        <taxon>Eubacteriales</taxon>
        <taxon>Clostridiaceae</taxon>
        <taxon>Clostridium</taxon>
    </lineage>
</organism>
<keyword evidence="5" id="KW-0067">ATP-binding</keyword>
<dbReference type="InterPro" id="IPR004625">
    <property type="entry name" value="PyrdxlKinase"/>
</dbReference>
<reference evidence="7 8" key="1">
    <citation type="submission" date="2020-08" db="EMBL/GenBank/DDBJ databases">
        <title>Genome public.</title>
        <authorList>
            <person name="Liu C."/>
            <person name="Sun Q."/>
        </authorList>
    </citation>
    <scope>NUCLEOTIDE SEQUENCE [LARGE SCALE GENOMIC DNA]</scope>
    <source>
        <strain evidence="7 8">NSJ-27</strain>
    </source>
</reference>
<dbReference type="EC" id="2.7.1.35" evidence="1"/>
<evidence type="ECO:0000256" key="4">
    <source>
        <dbReference type="ARBA" id="ARBA00022777"/>
    </source>
</evidence>
<evidence type="ECO:0000256" key="1">
    <source>
        <dbReference type="ARBA" id="ARBA00012104"/>
    </source>
</evidence>
<dbReference type="InterPro" id="IPR013749">
    <property type="entry name" value="PM/HMP-P_kinase-1"/>
</dbReference>
<dbReference type="GO" id="GO:0008478">
    <property type="term" value="F:pyridoxal kinase activity"/>
    <property type="evidence" value="ECO:0007669"/>
    <property type="project" value="UniProtKB-EC"/>
</dbReference>
<dbReference type="CDD" id="cd01173">
    <property type="entry name" value="pyridoxal_pyridoxamine_kinase"/>
    <property type="match status" value="1"/>
</dbReference>
<feature type="domain" description="Pyridoxamine kinase/Phosphomethylpyrimidine kinase" evidence="6">
    <location>
        <begin position="74"/>
        <end position="258"/>
    </location>
</feature>
<dbReference type="EMBL" id="JACOQK010000001">
    <property type="protein sequence ID" value="MBC5788559.1"/>
    <property type="molecule type" value="Genomic_DNA"/>
</dbReference>
<gene>
    <name evidence="7" type="ORF">H8Z77_11145</name>
</gene>
<evidence type="ECO:0000256" key="5">
    <source>
        <dbReference type="ARBA" id="ARBA00022840"/>
    </source>
</evidence>
<dbReference type="NCBIfam" id="NF005491">
    <property type="entry name" value="PRK07105.1"/>
    <property type="match status" value="1"/>
</dbReference>
<keyword evidence="8" id="KW-1185">Reference proteome</keyword>